<feature type="transmembrane region" description="Helical" evidence="2">
    <location>
        <begin position="113"/>
        <end position="131"/>
    </location>
</feature>
<keyword evidence="2" id="KW-0472">Membrane</keyword>
<organism evidence="3">
    <name type="scientific">Chaetoceros debilis</name>
    <dbReference type="NCBI Taxonomy" id="122233"/>
    <lineage>
        <taxon>Eukaryota</taxon>
        <taxon>Sar</taxon>
        <taxon>Stramenopiles</taxon>
        <taxon>Ochrophyta</taxon>
        <taxon>Bacillariophyta</taxon>
        <taxon>Coscinodiscophyceae</taxon>
        <taxon>Chaetocerotophycidae</taxon>
        <taxon>Chaetocerotales</taxon>
        <taxon>Chaetocerotaceae</taxon>
        <taxon>Chaetoceros</taxon>
    </lineage>
</organism>
<dbReference type="EMBL" id="HBIO01005457">
    <property type="protein sequence ID" value="CAE0459017.1"/>
    <property type="molecule type" value="Transcribed_RNA"/>
</dbReference>
<name>A0A7S3PY18_9STRA</name>
<accession>A0A7S3PY18</accession>
<evidence type="ECO:0000256" key="2">
    <source>
        <dbReference type="SAM" id="Phobius"/>
    </source>
</evidence>
<gene>
    <name evidence="3" type="ORF">CDEB00056_LOCUS3858</name>
</gene>
<keyword evidence="2" id="KW-1133">Transmembrane helix</keyword>
<evidence type="ECO:0000256" key="1">
    <source>
        <dbReference type="SAM" id="MobiDB-lite"/>
    </source>
</evidence>
<reference evidence="3" key="1">
    <citation type="submission" date="2021-01" db="EMBL/GenBank/DDBJ databases">
        <authorList>
            <person name="Corre E."/>
            <person name="Pelletier E."/>
            <person name="Niang G."/>
            <person name="Scheremetjew M."/>
            <person name="Finn R."/>
            <person name="Kale V."/>
            <person name="Holt S."/>
            <person name="Cochrane G."/>
            <person name="Meng A."/>
            <person name="Brown T."/>
            <person name="Cohen L."/>
        </authorList>
    </citation>
    <scope>NUCLEOTIDE SEQUENCE</scope>
    <source>
        <strain evidence="3">MM31A-1</strain>
    </source>
</reference>
<dbReference type="AlphaFoldDB" id="A0A7S3PY18"/>
<evidence type="ECO:0000313" key="3">
    <source>
        <dbReference type="EMBL" id="CAE0459017.1"/>
    </source>
</evidence>
<feature type="region of interest" description="Disordered" evidence="1">
    <location>
        <begin position="76"/>
        <end position="101"/>
    </location>
</feature>
<proteinExistence type="predicted"/>
<keyword evidence="2" id="KW-0812">Transmembrane</keyword>
<sequence>MEDWVEKALFSPPVNVDVVGRVASAAALGLVKRDMVGDRKQGFFNSFGKSVTYDNVVFVDGTSELERIDVITRDSVTEMRGKKSPNASTSTQTSKDRGVEPPYEGALAGFRPYTFPLPVITFFLLVFYSILSGQFVGELH</sequence>
<protein>
    <submittedName>
        <fullName evidence="3">Uncharacterized protein</fullName>
    </submittedName>
</protein>